<organism evidence="2">
    <name type="scientific">Ceratitis capitata</name>
    <name type="common">Mediterranean fruit fly</name>
    <name type="synonym">Tephritis capitata</name>
    <dbReference type="NCBI Taxonomy" id="7213"/>
    <lineage>
        <taxon>Eukaryota</taxon>
        <taxon>Metazoa</taxon>
        <taxon>Ecdysozoa</taxon>
        <taxon>Arthropoda</taxon>
        <taxon>Hexapoda</taxon>
        <taxon>Insecta</taxon>
        <taxon>Pterygota</taxon>
        <taxon>Neoptera</taxon>
        <taxon>Endopterygota</taxon>
        <taxon>Diptera</taxon>
        <taxon>Brachycera</taxon>
        <taxon>Muscomorpha</taxon>
        <taxon>Tephritoidea</taxon>
        <taxon>Tephritidae</taxon>
        <taxon>Ceratitis</taxon>
        <taxon>Ceratitis</taxon>
    </lineage>
</organism>
<feature type="compositionally biased region" description="Basic and acidic residues" evidence="1">
    <location>
        <begin position="54"/>
        <end position="72"/>
    </location>
</feature>
<name>W8CBW4_CERCA</name>
<feature type="compositionally biased region" description="Polar residues" evidence="1">
    <location>
        <begin position="73"/>
        <end position="89"/>
    </location>
</feature>
<reference evidence="2" key="2">
    <citation type="journal article" date="2014" name="BMC Genomics">
        <title>A genomic perspective to assessing quality of mass-reared SIT flies used in Mediterranean fruit fly (Ceratitis capitata) eradication in California.</title>
        <authorList>
            <person name="Calla B."/>
            <person name="Hall B."/>
            <person name="Hou S."/>
            <person name="Geib S.M."/>
        </authorList>
    </citation>
    <scope>NUCLEOTIDE SEQUENCE</scope>
</reference>
<dbReference type="EMBL" id="GAMC01004446">
    <property type="protein sequence ID" value="JAC02110.1"/>
    <property type="molecule type" value="mRNA"/>
</dbReference>
<dbReference type="AlphaFoldDB" id="W8CBW4"/>
<protein>
    <submittedName>
        <fullName evidence="2">Uncharacterized protein</fullName>
    </submittedName>
</protein>
<feature type="region of interest" description="Disordered" evidence="1">
    <location>
        <begin position="1"/>
        <end position="90"/>
    </location>
</feature>
<evidence type="ECO:0000313" key="2">
    <source>
        <dbReference type="EMBL" id="JAC02110.1"/>
    </source>
</evidence>
<evidence type="ECO:0000256" key="1">
    <source>
        <dbReference type="SAM" id="MobiDB-lite"/>
    </source>
</evidence>
<sequence length="104" mass="11616">MESLVNYSSEDEQEEMMDNVTAERGNGRGRSPSRTRRSYGIETTMMGDGGSGGSRRDPPSSRSNIYKDESKKLQSASLRSHNNISSQHQPWFVRMSKAKICPAT</sequence>
<reference evidence="2" key="1">
    <citation type="submission" date="2013-07" db="EMBL/GenBank/DDBJ databases">
        <authorList>
            <person name="Geib S."/>
        </authorList>
    </citation>
    <scope>NUCLEOTIDE SEQUENCE</scope>
</reference>
<proteinExistence type="evidence at transcript level"/>
<accession>W8CBW4</accession>